<gene>
    <name evidence="1" type="ORF">AB5J53_01175</name>
</gene>
<dbReference type="AlphaFoldDB" id="A0AB39R9P0"/>
<evidence type="ECO:0000313" key="1">
    <source>
        <dbReference type="EMBL" id="XDQ50420.1"/>
    </source>
</evidence>
<protein>
    <submittedName>
        <fullName evidence="1">Uncharacterized protein</fullName>
    </submittedName>
</protein>
<sequence length="161" mass="17246">MPVFPAALSRHCRAIMQAALDHPQPVEPGGRQRPGEYISIGSFTNLAADVKAFAIWLDAHGISDFREVTDVVLDLIEDFQARVRAQGHTPLVAQALAEQISELKEKLAGTATALAAERATTAILRKIVAELDLELHAARDGSGPVPIASLPARRRRPASGS</sequence>
<organism evidence="1">
    <name type="scientific">Streptomyces sp. R41</name>
    <dbReference type="NCBI Taxonomy" id="3238632"/>
    <lineage>
        <taxon>Bacteria</taxon>
        <taxon>Bacillati</taxon>
        <taxon>Actinomycetota</taxon>
        <taxon>Actinomycetes</taxon>
        <taxon>Kitasatosporales</taxon>
        <taxon>Streptomycetaceae</taxon>
        <taxon>Streptomyces</taxon>
    </lineage>
</organism>
<reference evidence="1" key="1">
    <citation type="submission" date="2024-07" db="EMBL/GenBank/DDBJ databases">
        <authorList>
            <person name="Yu S.T."/>
        </authorList>
    </citation>
    <scope>NUCLEOTIDE SEQUENCE</scope>
    <source>
        <strain evidence="1">R41</strain>
    </source>
</reference>
<dbReference type="EMBL" id="CP163443">
    <property type="protein sequence ID" value="XDQ50420.1"/>
    <property type="molecule type" value="Genomic_DNA"/>
</dbReference>
<accession>A0AB39R9P0</accession>
<proteinExistence type="predicted"/>
<dbReference type="RefSeq" id="WP_369243771.1">
    <property type="nucleotide sequence ID" value="NZ_CP163443.1"/>
</dbReference>
<name>A0AB39R9P0_9ACTN</name>